<feature type="transmembrane region" description="Helical" evidence="7">
    <location>
        <begin position="118"/>
        <end position="138"/>
    </location>
</feature>
<dbReference type="SUPFAM" id="SSF103473">
    <property type="entry name" value="MFS general substrate transporter"/>
    <property type="match status" value="1"/>
</dbReference>
<name>A0ABY3XA63_9GAMM</name>
<keyword evidence="10" id="KW-1185">Reference proteome</keyword>
<dbReference type="InterPro" id="IPR020846">
    <property type="entry name" value="MFS_dom"/>
</dbReference>
<dbReference type="Proteomes" id="UP000829194">
    <property type="component" value="Chromosome"/>
</dbReference>
<sequence length="554" mass="59559">MSSTSAQAAPYTAPLTKDHKKVIFASSLGTVFEWYDFYLYGSLAVIIGKQFFGGLNETSQFIFALLAFAAGFAVRPFGALVFGRLGDMIGRKYTFLVTIVIMGLATFLVGILPSYETLGIAAPVILITLRLLQGLALGGEYGGAATYVAEHAPNGKRGLYTSFIQTTATLGLFLSLLVIWGCRNFLGKEDFESWGWRIPFWFSVLLLAVSVWIRLQLAESPLFQQMKAEGKTSKAPITESFFSKNGKIALLALLGATAGQAVVWYGGQFYSLFFLTKTLGMDPNQADILIAIALALATGGFIFFGWLSDRIGRKKIVLAGCLIAVFTYFPVFKALTHNVNPALESAVAASPVTVTADPDRCAFQFDPVGKAAFKQSCDVIKSALAKKGIPYVNAPGPAGSIATVSIGGANLSSFEGESLDSAAFKAKSEEFGKQLTDALKTAGYPAKADPAQINKPVVIALLTFLVLLVTMVYGPIAAWLVELFPTRIRYTSMSLPYHIGNGWFGGFLPFTAFAIVAATGDIYSGLWYPIIVAAMTVVIGALFLPETKDRDITE</sequence>
<dbReference type="PROSITE" id="PS50850">
    <property type="entry name" value="MFS"/>
    <property type="match status" value="1"/>
</dbReference>
<keyword evidence="3" id="KW-1003">Cell membrane</keyword>
<dbReference type="EMBL" id="CP093547">
    <property type="protein sequence ID" value="UNP29493.1"/>
    <property type="molecule type" value="Genomic_DNA"/>
</dbReference>
<evidence type="ECO:0000313" key="9">
    <source>
        <dbReference type="EMBL" id="UNP29493.1"/>
    </source>
</evidence>
<keyword evidence="6 7" id="KW-0472">Membrane</keyword>
<proteinExistence type="predicted"/>
<evidence type="ECO:0000259" key="8">
    <source>
        <dbReference type="PROSITE" id="PS50850"/>
    </source>
</evidence>
<dbReference type="InterPro" id="IPR036259">
    <property type="entry name" value="MFS_trans_sf"/>
</dbReference>
<evidence type="ECO:0000256" key="1">
    <source>
        <dbReference type="ARBA" id="ARBA00004651"/>
    </source>
</evidence>
<feature type="transmembrane region" description="Helical" evidence="7">
    <location>
        <begin position="286"/>
        <end position="307"/>
    </location>
</feature>
<gene>
    <name evidence="9" type="ORF">MOV92_24030</name>
</gene>
<dbReference type="Pfam" id="PF00083">
    <property type="entry name" value="Sugar_tr"/>
    <property type="match status" value="2"/>
</dbReference>
<keyword evidence="4 7" id="KW-0812">Transmembrane</keyword>
<evidence type="ECO:0000313" key="10">
    <source>
        <dbReference type="Proteomes" id="UP000829194"/>
    </source>
</evidence>
<feature type="transmembrane region" description="Helical" evidence="7">
    <location>
        <begin position="248"/>
        <end position="266"/>
    </location>
</feature>
<feature type="transmembrane region" description="Helical" evidence="7">
    <location>
        <begin position="159"/>
        <end position="180"/>
    </location>
</feature>
<reference evidence="9 10" key="1">
    <citation type="submission" date="2022-03" db="EMBL/GenBank/DDBJ databases">
        <title>Complete genome sequence of Lysobacter capsici VKM B-2533 and Lysobacter gummosus 10.1.1, promising sources of lytic agents.</title>
        <authorList>
            <person name="Tarlachkov S.V."/>
            <person name="Kudryakova I.V."/>
            <person name="Afoshin A.S."/>
            <person name="Leontyevskaya E.A."/>
            <person name="Leontyevskaya N.V."/>
        </authorList>
    </citation>
    <scope>NUCLEOTIDE SEQUENCE [LARGE SCALE GENOMIC DNA]</scope>
    <source>
        <strain evidence="9 10">10.1.1</strain>
    </source>
</reference>
<dbReference type="Gene3D" id="1.20.1250.20">
    <property type="entry name" value="MFS general substrate transporter like domains"/>
    <property type="match status" value="3"/>
</dbReference>
<evidence type="ECO:0000256" key="5">
    <source>
        <dbReference type="ARBA" id="ARBA00022989"/>
    </source>
</evidence>
<dbReference type="PROSITE" id="PS00217">
    <property type="entry name" value="SUGAR_TRANSPORT_2"/>
    <property type="match status" value="1"/>
</dbReference>
<organism evidence="9 10">
    <name type="scientific">Lysobacter gummosus</name>
    <dbReference type="NCBI Taxonomy" id="262324"/>
    <lineage>
        <taxon>Bacteria</taxon>
        <taxon>Pseudomonadati</taxon>
        <taxon>Pseudomonadota</taxon>
        <taxon>Gammaproteobacteria</taxon>
        <taxon>Lysobacterales</taxon>
        <taxon>Lysobacteraceae</taxon>
        <taxon>Lysobacter</taxon>
    </lineage>
</organism>
<feature type="transmembrane region" description="Helical" evidence="7">
    <location>
        <begin position="502"/>
        <end position="520"/>
    </location>
</feature>
<dbReference type="PANTHER" id="PTHR43045">
    <property type="entry name" value="SHIKIMATE TRANSPORTER"/>
    <property type="match status" value="1"/>
</dbReference>
<dbReference type="PANTHER" id="PTHR43045:SF7">
    <property type="entry name" value="MAJOR FACILITATOR SUPERFAMILY TRANSPORTER"/>
    <property type="match status" value="1"/>
</dbReference>
<dbReference type="RefSeq" id="WP_057944965.1">
    <property type="nucleotide sequence ID" value="NZ_CP011131.1"/>
</dbReference>
<keyword evidence="2" id="KW-0813">Transport</keyword>
<keyword evidence="5 7" id="KW-1133">Transmembrane helix</keyword>
<feature type="transmembrane region" description="Helical" evidence="7">
    <location>
        <begin position="200"/>
        <end position="217"/>
    </location>
</feature>
<feature type="transmembrane region" description="Helical" evidence="7">
    <location>
        <begin position="457"/>
        <end position="481"/>
    </location>
</feature>
<accession>A0ABY3XA63</accession>
<evidence type="ECO:0000256" key="7">
    <source>
        <dbReference type="SAM" id="Phobius"/>
    </source>
</evidence>
<protein>
    <submittedName>
        <fullName evidence="9">MFS transporter</fullName>
    </submittedName>
</protein>
<comment type="subcellular location">
    <subcellularLocation>
        <location evidence="1">Cell membrane</location>
        <topology evidence="1">Multi-pass membrane protein</topology>
    </subcellularLocation>
</comment>
<feature type="transmembrane region" description="Helical" evidence="7">
    <location>
        <begin position="61"/>
        <end position="81"/>
    </location>
</feature>
<feature type="domain" description="Major facilitator superfamily (MFS) profile" evidence="8">
    <location>
        <begin position="22"/>
        <end position="548"/>
    </location>
</feature>
<feature type="transmembrane region" description="Helical" evidence="7">
    <location>
        <begin position="526"/>
        <end position="544"/>
    </location>
</feature>
<dbReference type="InterPro" id="IPR005828">
    <property type="entry name" value="MFS_sugar_transport-like"/>
</dbReference>
<evidence type="ECO:0000256" key="2">
    <source>
        <dbReference type="ARBA" id="ARBA00022448"/>
    </source>
</evidence>
<evidence type="ECO:0000256" key="3">
    <source>
        <dbReference type="ARBA" id="ARBA00022475"/>
    </source>
</evidence>
<dbReference type="InterPro" id="IPR005829">
    <property type="entry name" value="Sugar_transporter_CS"/>
</dbReference>
<evidence type="ECO:0000256" key="4">
    <source>
        <dbReference type="ARBA" id="ARBA00022692"/>
    </source>
</evidence>
<evidence type="ECO:0000256" key="6">
    <source>
        <dbReference type="ARBA" id="ARBA00023136"/>
    </source>
</evidence>
<feature type="transmembrane region" description="Helical" evidence="7">
    <location>
        <begin position="93"/>
        <end position="112"/>
    </location>
</feature>